<accession>A0A9W7ESB4</accession>
<evidence type="ECO:0000313" key="3">
    <source>
        <dbReference type="Proteomes" id="UP001165160"/>
    </source>
</evidence>
<evidence type="ECO:0000256" key="1">
    <source>
        <dbReference type="SAM" id="SignalP"/>
    </source>
</evidence>
<comment type="caution">
    <text evidence="2">The sequence shown here is derived from an EMBL/GenBank/DDBJ whole genome shotgun (WGS) entry which is preliminary data.</text>
</comment>
<gene>
    <name evidence="2" type="ORF">TrVE_jg13705</name>
</gene>
<sequence length="413" mass="45601">MPTNQSALAVFLILVALAKSWALKFSLEIDGQKVDVQFDPYQALTPQAVEIMHFEVGEIKLVDFMSGACTEGQDAIVCVQDRIVGTMEDTIIERFTTLSSSLVTVEAMGEGLEISIARTYIALSEVKKTLYSGHFEGLSPESRSLRIATSLLEIQAFLYSQLSERSRQSAETALEKAAALASTGYVATELQKKRDMYKHIQNFDQFEEEKYGTLMQQLTSYALQEQPSNVEGGIFIDHGAGSFFKSSSDRHKRECLLMSVMDAGARNIGEIGFNVGHSSAMFLSVLEGSKVHSFDICRHSYTQPAAKALYELFEERLSLTCGDSRTTLKEFAENTSDRAPFDYFFVDGSHSYDDAYEDIVNSCALSEKGAGIAVDDCNDSEVRLAWIEAVKNGVVVEKNKGVCWVDTCFGACT</sequence>
<proteinExistence type="predicted"/>
<evidence type="ECO:0000313" key="2">
    <source>
        <dbReference type="EMBL" id="GMH88922.1"/>
    </source>
</evidence>
<dbReference type="InterPro" id="IPR029063">
    <property type="entry name" value="SAM-dependent_MTases_sf"/>
</dbReference>
<dbReference type="AlphaFoldDB" id="A0A9W7ESB4"/>
<keyword evidence="3" id="KW-1185">Reference proteome</keyword>
<organism evidence="2 3">
    <name type="scientific">Triparma verrucosa</name>
    <dbReference type="NCBI Taxonomy" id="1606542"/>
    <lineage>
        <taxon>Eukaryota</taxon>
        <taxon>Sar</taxon>
        <taxon>Stramenopiles</taxon>
        <taxon>Ochrophyta</taxon>
        <taxon>Bolidophyceae</taxon>
        <taxon>Parmales</taxon>
        <taxon>Triparmaceae</taxon>
        <taxon>Triparma</taxon>
    </lineage>
</organism>
<feature type="chain" id="PRO_5040798042" description="Methyltransferase domain-containing protein" evidence="1">
    <location>
        <begin position="23"/>
        <end position="413"/>
    </location>
</feature>
<dbReference type="Pfam" id="PF13578">
    <property type="entry name" value="Methyltransf_24"/>
    <property type="match status" value="1"/>
</dbReference>
<keyword evidence="1" id="KW-0732">Signal</keyword>
<protein>
    <recommendedName>
        <fullName evidence="4">Methyltransferase domain-containing protein</fullName>
    </recommendedName>
</protein>
<dbReference type="Gene3D" id="3.40.50.150">
    <property type="entry name" value="Vaccinia Virus protein VP39"/>
    <property type="match status" value="1"/>
</dbReference>
<feature type="signal peptide" evidence="1">
    <location>
        <begin position="1"/>
        <end position="22"/>
    </location>
</feature>
<name>A0A9W7ESB4_9STRA</name>
<dbReference type="EMBL" id="BRXX01000088">
    <property type="protein sequence ID" value="GMH88922.1"/>
    <property type="molecule type" value="Genomic_DNA"/>
</dbReference>
<dbReference type="SUPFAM" id="SSF53335">
    <property type="entry name" value="S-adenosyl-L-methionine-dependent methyltransferases"/>
    <property type="match status" value="1"/>
</dbReference>
<reference evidence="3" key="1">
    <citation type="journal article" date="2023" name="Commun. Biol.">
        <title>Genome analysis of Parmales, the sister group of diatoms, reveals the evolutionary specialization of diatoms from phago-mixotrophs to photoautotrophs.</title>
        <authorList>
            <person name="Ban H."/>
            <person name="Sato S."/>
            <person name="Yoshikawa S."/>
            <person name="Yamada K."/>
            <person name="Nakamura Y."/>
            <person name="Ichinomiya M."/>
            <person name="Sato N."/>
            <person name="Blanc-Mathieu R."/>
            <person name="Endo H."/>
            <person name="Kuwata A."/>
            <person name="Ogata H."/>
        </authorList>
    </citation>
    <scope>NUCLEOTIDE SEQUENCE [LARGE SCALE GENOMIC DNA]</scope>
    <source>
        <strain evidence="3">NIES 3699</strain>
    </source>
</reference>
<dbReference type="Proteomes" id="UP001165160">
    <property type="component" value="Unassembled WGS sequence"/>
</dbReference>
<evidence type="ECO:0008006" key="4">
    <source>
        <dbReference type="Google" id="ProtNLM"/>
    </source>
</evidence>